<organism evidence="2 3">
    <name type="scientific">Actinomadura alba</name>
    <dbReference type="NCBI Taxonomy" id="406431"/>
    <lineage>
        <taxon>Bacteria</taxon>
        <taxon>Bacillati</taxon>
        <taxon>Actinomycetota</taxon>
        <taxon>Actinomycetes</taxon>
        <taxon>Streptosporangiales</taxon>
        <taxon>Thermomonosporaceae</taxon>
        <taxon>Actinomadura</taxon>
    </lineage>
</organism>
<dbReference type="InterPro" id="IPR006249">
    <property type="entry name" value="Aconitase/IRP2"/>
</dbReference>
<keyword evidence="3" id="KW-1185">Reference proteome</keyword>
<dbReference type="InterPro" id="IPR000573">
    <property type="entry name" value="AconitaseA/IPMdHydase_ssu_swvl"/>
</dbReference>
<dbReference type="Gene3D" id="3.20.19.10">
    <property type="entry name" value="Aconitase, domain 4"/>
    <property type="match status" value="1"/>
</dbReference>
<gene>
    <name evidence="2" type="ORF">HKK74_32810</name>
</gene>
<evidence type="ECO:0000313" key="2">
    <source>
        <dbReference type="EMBL" id="MBC6470237.1"/>
    </source>
</evidence>
<name>A0ABR7LZE7_9ACTN</name>
<dbReference type="PANTHER" id="PTHR11670">
    <property type="entry name" value="ACONITASE/IRON-RESPONSIVE ELEMENT FAMILY MEMBER"/>
    <property type="match status" value="1"/>
</dbReference>
<evidence type="ECO:0000313" key="3">
    <source>
        <dbReference type="Proteomes" id="UP000805614"/>
    </source>
</evidence>
<dbReference type="Proteomes" id="UP000805614">
    <property type="component" value="Unassembled WGS sequence"/>
</dbReference>
<dbReference type="EMBL" id="JABVEC010000038">
    <property type="protein sequence ID" value="MBC6470237.1"/>
    <property type="molecule type" value="Genomic_DNA"/>
</dbReference>
<proteinExistence type="predicted"/>
<reference evidence="2 3" key="1">
    <citation type="submission" date="2020-06" db="EMBL/GenBank/DDBJ databases">
        <title>Actinomadura xiongansis sp. nov., isolated from soil of Baiyangdian.</title>
        <authorList>
            <person name="Zhang X."/>
        </authorList>
    </citation>
    <scope>NUCLEOTIDE SEQUENCE [LARGE SCALE GENOMIC DNA]</scope>
    <source>
        <strain evidence="2 3">HBUM206468</strain>
    </source>
</reference>
<comment type="caution">
    <text evidence="2">The sequence shown here is derived from an EMBL/GenBank/DDBJ whole genome shotgun (WGS) entry which is preliminary data.</text>
</comment>
<dbReference type="Pfam" id="PF00694">
    <property type="entry name" value="Aconitase_C"/>
    <property type="match status" value="1"/>
</dbReference>
<sequence length="152" mass="17313">MNIYSNTDQENWAPIFRDFQKKYPWVKKISANNLDKGPTLLGVRAILAVGFERIHRSNLVGMGVLPLQFLPGQDADTLGLTGEETYAIHGLTTINNRELPDTLTIEANTLTFEARVRLDTPREIDYYRHGGIMPYVLRGLLPSPERLRPRIH</sequence>
<feature type="domain" description="Aconitase A/isopropylmalate dehydratase small subunit swivel" evidence="1">
    <location>
        <begin position="36"/>
        <end position="70"/>
    </location>
</feature>
<dbReference type="InterPro" id="IPR015928">
    <property type="entry name" value="Aconitase/3IPM_dehydase_swvl"/>
</dbReference>
<accession>A0ABR7LZE7</accession>
<dbReference type="SUPFAM" id="SSF52016">
    <property type="entry name" value="LeuD/IlvD-like"/>
    <property type="match status" value="1"/>
</dbReference>
<evidence type="ECO:0000259" key="1">
    <source>
        <dbReference type="Pfam" id="PF00694"/>
    </source>
</evidence>
<protein>
    <recommendedName>
        <fullName evidence="1">Aconitase A/isopropylmalate dehydratase small subunit swivel domain-containing protein</fullName>
    </recommendedName>
</protein>